<dbReference type="Gene3D" id="1.10.472.10">
    <property type="entry name" value="Cyclin-like"/>
    <property type="match status" value="2"/>
</dbReference>
<dbReference type="InterPro" id="IPR036915">
    <property type="entry name" value="Cyclin-like_sf"/>
</dbReference>
<evidence type="ECO:0000256" key="2">
    <source>
        <dbReference type="ARBA" id="ARBA00019501"/>
    </source>
</evidence>
<dbReference type="GO" id="GO:0006357">
    <property type="term" value="P:regulation of transcription by RNA polymerase II"/>
    <property type="evidence" value="ECO:0007669"/>
    <property type="project" value="InterPro"/>
</dbReference>
<dbReference type="EMBL" id="JH815993">
    <property type="protein sequence ID" value="EKC32943.1"/>
    <property type="molecule type" value="Genomic_DNA"/>
</dbReference>
<dbReference type="InParanoid" id="K1QGA5"/>
<keyword evidence="3 5" id="KW-0195">Cyclin</keyword>
<gene>
    <name evidence="7" type="ORF">CGI_10024735</name>
</gene>
<dbReference type="CDD" id="cd20534">
    <property type="entry name" value="CYCLIN_CCNM_CCNQ_rpt1"/>
    <property type="match status" value="1"/>
</dbReference>
<evidence type="ECO:0000256" key="3">
    <source>
        <dbReference type="ARBA" id="ARBA00023127"/>
    </source>
</evidence>
<dbReference type="Pfam" id="PF00134">
    <property type="entry name" value="Cyclin_N"/>
    <property type="match status" value="1"/>
</dbReference>
<dbReference type="InterPro" id="IPR048053">
    <property type="entry name" value="Cyclin-Q_second_cyclin_box"/>
</dbReference>
<dbReference type="InterPro" id="IPR013763">
    <property type="entry name" value="Cyclin-like_dom"/>
</dbReference>
<dbReference type="InterPro" id="IPR048055">
    <property type="entry name" value="Cyclin-Q_first_cyclin_box"/>
</dbReference>
<dbReference type="AlphaFoldDB" id="K1QGA5"/>
<feature type="domain" description="Cyclin-like" evidence="6">
    <location>
        <begin position="13"/>
        <end position="111"/>
    </location>
</feature>
<dbReference type="HOGENOM" id="CLU_636561_0_0_1"/>
<reference evidence="7" key="1">
    <citation type="journal article" date="2012" name="Nature">
        <title>The oyster genome reveals stress adaptation and complexity of shell formation.</title>
        <authorList>
            <person name="Zhang G."/>
            <person name="Fang X."/>
            <person name="Guo X."/>
            <person name="Li L."/>
            <person name="Luo R."/>
            <person name="Xu F."/>
            <person name="Yang P."/>
            <person name="Zhang L."/>
            <person name="Wang X."/>
            <person name="Qi H."/>
            <person name="Xiong Z."/>
            <person name="Que H."/>
            <person name="Xie Y."/>
            <person name="Holland P.W."/>
            <person name="Paps J."/>
            <person name="Zhu Y."/>
            <person name="Wu F."/>
            <person name="Chen Y."/>
            <person name="Wang J."/>
            <person name="Peng C."/>
            <person name="Meng J."/>
            <person name="Yang L."/>
            <person name="Liu J."/>
            <person name="Wen B."/>
            <person name="Zhang N."/>
            <person name="Huang Z."/>
            <person name="Zhu Q."/>
            <person name="Feng Y."/>
            <person name="Mount A."/>
            <person name="Hedgecock D."/>
            <person name="Xu Z."/>
            <person name="Liu Y."/>
            <person name="Domazet-Loso T."/>
            <person name="Du Y."/>
            <person name="Sun X."/>
            <person name="Zhang S."/>
            <person name="Liu B."/>
            <person name="Cheng P."/>
            <person name="Jiang X."/>
            <person name="Li J."/>
            <person name="Fan D."/>
            <person name="Wang W."/>
            <person name="Fu W."/>
            <person name="Wang T."/>
            <person name="Wang B."/>
            <person name="Zhang J."/>
            <person name="Peng Z."/>
            <person name="Li Y."/>
            <person name="Li N."/>
            <person name="Wang J."/>
            <person name="Chen M."/>
            <person name="He Y."/>
            <person name="Tan F."/>
            <person name="Song X."/>
            <person name="Zheng Q."/>
            <person name="Huang R."/>
            <person name="Yang H."/>
            <person name="Du X."/>
            <person name="Chen L."/>
            <person name="Yang M."/>
            <person name="Gaffney P.M."/>
            <person name="Wang S."/>
            <person name="Luo L."/>
            <person name="She Z."/>
            <person name="Ming Y."/>
            <person name="Huang W."/>
            <person name="Zhang S."/>
            <person name="Huang B."/>
            <person name="Zhang Y."/>
            <person name="Qu T."/>
            <person name="Ni P."/>
            <person name="Miao G."/>
            <person name="Wang J."/>
            <person name="Wang Q."/>
            <person name="Steinberg C.E."/>
            <person name="Wang H."/>
            <person name="Li N."/>
            <person name="Qian L."/>
            <person name="Zhang G."/>
            <person name="Li Y."/>
            <person name="Yang H."/>
            <person name="Liu X."/>
            <person name="Wang J."/>
            <person name="Yin Y."/>
            <person name="Wang J."/>
        </authorList>
    </citation>
    <scope>NUCLEOTIDE SEQUENCE [LARGE SCALE GENOMIC DNA]</scope>
    <source>
        <strain evidence="7">05x7-T-G4-1.051#20</strain>
    </source>
</reference>
<dbReference type="InterPro" id="IPR043198">
    <property type="entry name" value="Cyclin/Ssn8"/>
</dbReference>
<dbReference type="GO" id="GO:0016538">
    <property type="term" value="F:cyclin-dependent protein serine/threonine kinase regulator activity"/>
    <property type="evidence" value="ECO:0007669"/>
    <property type="project" value="InterPro"/>
</dbReference>
<dbReference type="PANTHER" id="PTHR10026">
    <property type="entry name" value="CYCLIN"/>
    <property type="match status" value="1"/>
</dbReference>
<dbReference type="SMART" id="SM00385">
    <property type="entry name" value="CYCLIN"/>
    <property type="match status" value="1"/>
</dbReference>
<protein>
    <recommendedName>
        <fullName evidence="2">Cyclin-Q</fullName>
    </recommendedName>
    <alternativeName>
        <fullName evidence="4">Cyclin-related protein FAM58A</fullName>
    </alternativeName>
</protein>
<sequence length="431" mass="49277">MTNTEKVHFVVNHFINEAGLRLHMTSVPLATASVIYHKFFRENSLQQYDPYLIATTALYLAGKEEEQHLKLRDVVNVCYRILHSTKPPLEMGEAFMSLRDTVANCELFVLRMLQFKISFQHPHKYLLHYLKFLKDWFEPYKWETTPVARSAWTFLKDSYHGNLCLLHKPQHIAVGLIYMALECHGVEVPLQSSVAIPWWKVLTDDITEDIIKDIIEVVIRTVSDFRVYYGCEAGKNQLCDKSGHVICAPCYYGDKCQTYCNSTMFENCNCSTDGKLQCSEKPVGVYFDVRLISAHIPPNMHNTSYTLSLDQSYRNISFRRLTFSPLILHETPDLAPLGFSNNTLVFFYPSFNLLACCGSGDCPVVVFNNGIKKYQQDSLSKNWRLIASILGAISIALSIVLFAEIGKMKYRNLLGVSSMVTPDTWKKNNVN</sequence>
<proteinExistence type="inferred from homology"/>
<organism evidence="7">
    <name type="scientific">Magallana gigas</name>
    <name type="common">Pacific oyster</name>
    <name type="synonym">Crassostrea gigas</name>
    <dbReference type="NCBI Taxonomy" id="29159"/>
    <lineage>
        <taxon>Eukaryota</taxon>
        <taxon>Metazoa</taxon>
        <taxon>Spiralia</taxon>
        <taxon>Lophotrochozoa</taxon>
        <taxon>Mollusca</taxon>
        <taxon>Bivalvia</taxon>
        <taxon>Autobranchia</taxon>
        <taxon>Pteriomorphia</taxon>
        <taxon>Ostreida</taxon>
        <taxon>Ostreoidea</taxon>
        <taxon>Ostreidae</taxon>
        <taxon>Magallana</taxon>
    </lineage>
</organism>
<dbReference type="InterPro" id="IPR006671">
    <property type="entry name" value="Cyclin_N"/>
</dbReference>
<evidence type="ECO:0000259" key="6">
    <source>
        <dbReference type="SMART" id="SM00385"/>
    </source>
</evidence>
<dbReference type="CDD" id="cd20535">
    <property type="entry name" value="CYCLIN_CCNM_CCNQ_rpt2"/>
    <property type="match status" value="1"/>
</dbReference>
<evidence type="ECO:0000313" key="7">
    <source>
        <dbReference type="EMBL" id="EKC32943.1"/>
    </source>
</evidence>
<evidence type="ECO:0000256" key="1">
    <source>
        <dbReference type="ARBA" id="ARBA00010390"/>
    </source>
</evidence>
<name>K1QGA5_MAGGI</name>
<evidence type="ECO:0000256" key="5">
    <source>
        <dbReference type="RuleBase" id="RU000383"/>
    </source>
</evidence>
<accession>K1QGA5</accession>
<dbReference type="SUPFAM" id="SSF47954">
    <property type="entry name" value="Cyclin-like"/>
    <property type="match status" value="2"/>
</dbReference>
<evidence type="ECO:0000256" key="4">
    <source>
        <dbReference type="ARBA" id="ARBA00032419"/>
    </source>
</evidence>
<comment type="similarity">
    <text evidence="1">Belongs to the cyclin family. Cyclin-like FAM58 subfamily.</text>
</comment>
<dbReference type="FunFam" id="1.10.472.10:FF:000042">
    <property type="entry name" value="FAM58A isoform 1"/>
    <property type="match status" value="1"/>
</dbReference>